<dbReference type="EMBL" id="JACGCI010000082">
    <property type="protein sequence ID" value="KAF6747368.1"/>
    <property type="molecule type" value="Genomic_DNA"/>
</dbReference>
<evidence type="ECO:0000313" key="3">
    <source>
        <dbReference type="EMBL" id="KAF6747368.1"/>
    </source>
</evidence>
<feature type="coiled-coil region" evidence="1">
    <location>
        <begin position="294"/>
        <end position="321"/>
    </location>
</feature>
<proteinExistence type="predicted"/>
<organism evidence="3 4">
    <name type="scientific">Ephemerocybe angulata</name>
    <dbReference type="NCBI Taxonomy" id="980116"/>
    <lineage>
        <taxon>Eukaryota</taxon>
        <taxon>Fungi</taxon>
        <taxon>Dikarya</taxon>
        <taxon>Basidiomycota</taxon>
        <taxon>Agaricomycotina</taxon>
        <taxon>Agaricomycetes</taxon>
        <taxon>Agaricomycetidae</taxon>
        <taxon>Agaricales</taxon>
        <taxon>Agaricineae</taxon>
        <taxon>Psathyrellaceae</taxon>
        <taxon>Ephemerocybe</taxon>
    </lineage>
</organism>
<feature type="compositionally biased region" description="Basic residues" evidence="2">
    <location>
        <begin position="7"/>
        <end position="16"/>
    </location>
</feature>
<keyword evidence="1" id="KW-0175">Coiled coil</keyword>
<keyword evidence="4" id="KW-1185">Reference proteome</keyword>
<feature type="region of interest" description="Disordered" evidence="2">
    <location>
        <begin position="1"/>
        <end position="44"/>
    </location>
</feature>
<protein>
    <submittedName>
        <fullName evidence="3">Uncharacterized protein</fullName>
    </submittedName>
</protein>
<dbReference type="Proteomes" id="UP000521943">
    <property type="component" value="Unassembled WGS sequence"/>
</dbReference>
<evidence type="ECO:0000256" key="2">
    <source>
        <dbReference type="SAM" id="MobiDB-lite"/>
    </source>
</evidence>
<comment type="caution">
    <text evidence="3">The sequence shown here is derived from an EMBL/GenBank/DDBJ whole genome shotgun (WGS) entry which is preliminary data.</text>
</comment>
<evidence type="ECO:0000313" key="4">
    <source>
        <dbReference type="Proteomes" id="UP000521943"/>
    </source>
</evidence>
<evidence type="ECO:0000256" key="1">
    <source>
        <dbReference type="SAM" id="Coils"/>
    </source>
</evidence>
<gene>
    <name evidence="3" type="ORF">DFP72DRAFT_1149509</name>
</gene>
<dbReference type="AlphaFoldDB" id="A0A8H6HKD1"/>
<name>A0A8H6HKD1_9AGAR</name>
<reference evidence="3 4" key="1">
    <citation type="submission" date="2020-07" db="EMBL/GenBank/DDBJ databases">
        <title>Comparative genomics of pyrophilous fungi reveals a link between fire events and developmental genes.</title>
        <authorList>
            <consortium name="DOE Joint Genome Institute"/>
            <person name="Steindorff A.S."/>
            <person name="Carver A."/>
            <person name="Calhoun S."/>
            <person name="Stillman K."/>
            <person name="Liu H."/>
            <person name="Lipzen A."/>
            <person name="Pangilinan J."/>
            <person name="Labutti K."/>
            <person name="Bruns T.D."/>
            <person name="Grigoriev I.V."/>
        </authorList>
    </citation>
    <scope>NUCLEOTIDE SEQUENCE [LARGE SCALE GENOMIC DNA]</scope>
    <source>
        <strain evidence="3 4">CBS 144469</strain>
    </source>
</reference>
<accession>A0A8H6HKD1</accession>
<sequence>MGSSHSARSHPTRKRKDASSGGKRSKSQCGRWCSSPSCSRYNGTAGAQLVARSEAPEVVVAPPEEPRVVVIRVALRKDEALWDYEAEAGFESSNPIGEVESPEDGPVEEELEDGLNGFAFEYTTPFSSASEILIRIKGLDDWEGQLISTSHLQDSTFFKEEVALTLDPNTKIALLELDPLDLDEEVSPSDIEAFTSYMSGRRPRLHSHNRGEAAAFYASVAKLAAHWHFWAAGVDALRRSQEQAGEDTARALLVRHSLTLNNSDVGSSVLAHMPGFNLEGEEEEEIIVDVNGKADLVSSESEMEEGELEELEMEFMEMEVMEVVKLEMHVRQWDQGRLVHV</sequence>